<evidence type="ECO:0000313" key="3">
    <source>
        <dbReference type="EMBL" id="ORX93295.1"/>
    </source>
</evidence>
<dbReference type="InterPro" id="IPR015525">
    <property type="entry name" value="BRCA2"/>
</dbReference>
<dbReference type="Pfam" id="PF09169">
    <property type="entry name" value="BRCA-2_helical"/>
    <property type="match status" value="1"/>
</dbReference>
<keyword evidence="4" id="KW-1185">Reference proteome</keyword>
<name>A0A1Y1Y5Y1_9FUNG</name>
<evidence type="ECO:0000259" key="1">
    <source>
        <dbReference type="Pfam" id="PF09103"/>
    </source>
</evidence>
<dbReference type="SUPFAM" id="SSF81872">
    <property type="entry name" value="BRCA2 helical domain"/>
    <property type="match status" value="1"/>
</dbReference>
<dbReference type="OrthoDB" id="21095at2759"/>
<dbReference type="InterPro" id="IPR015187">
    <property type="entry name" value="BRCA2_OB_1"/>
</dbReference>
<sequence>RWTENHYRWIIWKFASYVRSYPERFASWWTPEKVMDQLRFRYEKEINLGHRSALKRIIERDDSPAKAMVLCISGIIRNEAYTKDTILYVIELTDGWYSLRTHIDKPLQRAIDSRKLRIGYKLSIIGARVSL</sequence>
<organism evidence="3 4">
    <name type="scientific">Basidiobolus meristosporus CBS 931.73</name>
    <dbReference type="NCBI Taxonomy" id="1314790"/>
    <lineage>
        <taxon>Eukaryota</taxon>
        <taxon>Fungi</taxon>
        <taxon>Fungi incertae sedis</taxon>
        <taxon>Zoopagomycota</taxon>
        <taxon>Entomophthoromycotina</taxon>
        <taxon>Basidiobolomycetes</taxon>
        <taxon>Basidiobolales</taxon>
        <taxon>Basidiobolaceae</taxon>
        <taxon>Basidiobolus</taxon>
    </lineage>
</organism>
<reference evidence="3 4" key="1">
    <citation type="submission" date="2016-07" db="EMBL/GenBank/DDBJ databases">
        <title>Pervasive Adenine N6-methylation of Active Genes in Fungi.</title>
        <authorList>
            <consortium name="DOE Joint Genome Institute"/>
            <person name="Mondo S.J."/>
            <person name="Dannebaum R.O."/>
            <person name="Kuo R.C."/>
            <person name="Labutti K."/>
            <person name="Haridas S."/>
            <person name="Kuo A."/>
            <person name="Salamov A."/>
            <person name="Ahrendt S.R."/>
            <person name="Lipzen A."/>
            <person name="Sullivan W."/>
            <person name="Andreopoulos W.B."/>
            <person name="Clum A."/>
            <person name="Lindquist E."/>
            <person name="Daum C."/>
            <person name="Ramamoorthy G.K."/>
            <person name="Gryganskyi A."/>
            <person name="Culley D."/>
            <person name="Magnuson J.K."/>
            <person name="James T.Y."/>
            <person name="O'Malley M.A."/>
            <person name="Stajich J.E."/>
            <person name="Spatafora J.W."/>
            <person name="Visel A."/>
            <person name="Grigoriev I.V."/>
        </authorList>
    </citation>
    <scope>NUCLEOTIDE SEQUENCE [LARGE SCALE GENOMIC DNA]</scope>
    <source>
        <strain evidence="3 4">CBS 931.73</strain>
    </source>
</reference>
<dbReference type="GO" id="GO:0000724">
    <property type="term" value="P:double-strand break repair via homologous recombination"/>
    <property type="evidence" value="ECO:0007669"/>
    <property type="project" value="InterPro"/>
</dbReference>
<protein>
    <submittedName>
        <fullName evidence="3">Nucleic acid-binding protein</fullName>
    </submittedName>
</protein>
<dbReference type="PANTHER" id="PTHR11289">
    <property type="entry name" value="BREAST CANCER TYPE 2 SUSCEPTIBILITY PROTEIN BRCA2"/>
    <property type="match status" value="1"/>
</dbReference>
<dbReference type="InterPro" id="IPR015252">
    <property type="entry name" value="BRCA2_hlx"/>
</dbReference>
<evidence type="ECO:0000313" key="4">
    <source>
        <dbReference type="Proteomes" id="UP000193498"/>
    </source>
</evidence>
<feature type="non-terminal residue" evidence="3">
    <location>
        <position position="1"/>
    </location>
</feature>
<dbReference type="GO" id="GO:0006355">
    <property type="term" value="P:regulation of DNA-templated transcription"/>
    <property type="evidence" value="ECO:0007669"/>
    <property type="project" value="TreeGrafter"/>
</dbReference>
<dbReference type="InterPro" id="IPR012340">
    <property type="entry name" value="NA-bd_OB-fold"/>
</dbReference>
<gene>
    <name evidence="3" type="ORF">K493DRAFT_223567</name>
</gene>
<dbReference type="EMBL" id="MCFE01000240">
    <property type="protein sequence ID" value="ORX93295.1"/>
    <property type="molecule type" value="Genomic_DNA"/>
</dbReference>
<dbReference type="Pfam" id="PF09103">
    <property type="entry name" value="BRCA-2_OB1"/>
    <property type="match status" value="1"/>
</dbReference>
<feature type="domain" description="Breast cancer type 2 susceptibility protein helical" evidence="2">
    <location>
        <begin position="2"/>
        <end position="47"/>
    </location>
</feature>
<dbReference type="AlphaFoldDB" id="A0A1Y1Y5Y1"/>
<dbReference type="InParanoid" id="A0A1Y1Y5Y1"/>
<feature type="domain" description="BRCA2 OB1" evidence="1">
    <location>
        <begin position="52"/>
        <end position="129"/>
    </location>
</feature>
<dbReference type="PANTHER" id="PTHR11289:SF0">
    <property type="entry name" value="BREAST CANCER TYPE 2 SUSCEPTIBILITY PROTEIN"/>
    <property type="match status" value="1"/>
</dbReference>
<comment type="caution">
    <text evidence="3">The sequence shown here is derived from an EMBL/GenBank/DDBJ whole genome shotgun (WGS) entry which is preliminary data.</text>
</comment>
<dbReference type="SUPFAM" id="SSF50249">
    <property type="entry name" value="Nucleic acid-binding proteins"/>
    <property type="match status" value="1"/>
</dbReference>
<proteinExistence type="predicted"/>
<evidence type="ECO:0000259" key="2">
    <source>
        <dbReference type="Pfam" id="PF09169"/>
    </source>
</evidence>
<dbReference type="InterPro" id="IPR036315">
    <property type="entry name" value="BRCA2_hlx_sf"/>
</dbReference>
<dbReference type="Proteomes" id="UP000193498">
    <property type="component" value="Unassembled WGS sequence"/>
</dbReference>
<dbReference type="Gene3D" id="2.40.50.140">
    <property type="entry name" value="Nucleic acid-binding proteins"/>
    <property type="match status" value="1"/>
</dbReference>
<dbReference type="STRING" id="1314790.A0A1Y1Y5Y1"/>
<accession>A0A1Y1Y5Y1</accession>